<dbReference type="AlphaFoldDB" id="A0A1F6N1I3"/>
<feature type="domain" description="CN hydrolase" evidence="1">
    <location>
        <begin position="10"/>
        <end position="244"/>
    </location>
</feature>
<protein>
    <recommendedName>
        <fullName evidence="1">CN hydrolase domain-containing protein</fullName>
    </recommendedName>
</protein>
<evidence type="ECO:0000313" key="2">
    <source>
        <dbReference type="EMBL" id="OGH77742.1"/>
    </source>
</evidence>
<proteinExistence type="predicted"/>
<name>A0A1F6N1I3_9BACT</name>
<evidence type="ECO:0000259" key="1">
    <source>
        <dbReference type="PROSITE" id="PS50263"/>
    </source>
</evidence>
<dbReference type="PANTHER" id="PTHR47799">
    <property type="entry name" value="OMEGA-AMIDASE YAFV"/>
    <property type="match status" value="1"/>
</dbReference>
<dbReference type="InterPro" id="IPR003010">
    <property type="entry name" value="C-N_Hydrolase"/>
</dbReference>
<dbReference type="InterPro" id="IPR052737">
    <property type="entry name" value="Omega-amidase_YafV"/>
</dbReference>
<dbReference type="Gene3D" id="3.60.110.10">
    <property type="entry name" value="Carbon-nitrogen hydrolase"/>
    <property type="match status" value="1"/>
</dbReference>
<dbReference type="GO" id="GO:0106008">
    <property type="term" value="F:2-oxoglutaramate amidase activity"/>
    <property type="evidence" value="ECO:0007669"/>
    <property type="project" value="TreeGrafter"/>
</dbReference>
<dbReference type="PROSITE" id="PS50263">
    <property type="entry name" value="CN_HYDROLASE"/>
    <property type="match status" value="1"/>
</dbReference>
<dbReference type="GO" id="GO:0050152">
    <property type="term" value="F:omega-amidase activity"/>
    <property type="evidence" value="ECO:0007669"/>
    <property type="project" value="TreeGrafter"/>
</dbReference>
<dbReference type="Pfam" id="PF00795">
    <property type="entry name" value="CN_hydrolase"/>
    <property type="match status" value="1"/>
</dbReference>
<comment type="caution">
    <text evidence="2">The sequence shown here is derived from an EMBL/GenBank/DDBJ whole genome shotgun (WGS) entry which is preliminary data.</text>
</comment>
<organism evidence="2 3">
    <name type="scientific">Candidatus Magasanikbacteria bacterium RIFCSPLOWO2_01_FULL_40_15</name>
    <dbReference type="NCBI Taxonomy" id="1798686"/>
    <lineage>
        <taxon>Bacteria</taxon>
        <taxon>Candidatus Magasanikiibacteriota</taxon>
    </lineage>
</organism>
<accession>A0A1F6N1I3</accession>
<evidence type="ECO:0000313" key="3">
    <source>
        <dbReference type="Proteomes" id="UP000177040"/>
    </source>
</evidence>
<gene>
    <name evidence="2" type="ORF">A2983_03825</name>
</gene>
<dbReference type="SUPFAM" id="SSF56317">
    <property type="entry name" value="Carbon-nitrogen hydrolase"/>
    <property type="match status" value="1"/>
</dbReference>
<reference evidence="2 3" key="1">
    <citation type="journal article" date="2016" name="Nat. Commun.">
        <title>Thousands of microbial genomes shed light on interconnected biogeochemical processes in an aquifer system.</title>
        <authorList>
            <person name="Anantharaman K."/>
            <person name="Brown C.T."/>
            <person name="Hug L.A."/>
            <person name="Sharon I."/>
            <person name="Castelle C.J."/>
            <person name="Probst A.J."/>
            <person name="Thomas B.C."/>
            <person name="Singh A."/>
            <person name="Wilkins M.J."/>
            <person name="Karaoz U."/>
            <person name="Brodie E.L."/>
            <person name="Williams K.H."/>
            <person name="Hubbard S.S."/>
            <person name="Banfield J.F."/>
        </authorList>
    </citation>
    <scope>NUCLEOTIDE SEQUENCE [LARGE SCALE GENOMIC DNA]</scope>
</reference>
<dbReference type="EMBL" id="MFQH01000023">
    <property type="protein sequence ID" value="OGH77742.1"/>
    <property type="molecule type" value="Genomic_DNA"/>
</dbReference>
<dbReference type="PANTHER" id="PTHR47799:SF1">
    <property type="entry name" value="OMEGA-AMIDASE YAFV"/>
    <property type="match status" value="1"/>
</dbReference>
<sequence>MKSVKPIQNLKVALAQLNIVWENSALNRDRAKNAISEAARKKADLIVFPEMFLTGFSFNTVLYSDTNEIQFFQKLAHENNIGIIIGLGIKKTSLESAENQALVISKTGKVLSQYCKIHPFSFVGEERVMKAGNKLPIFKINGFTAATVICYDLRFPALFEALARKKIDLIFVIANWPEARIEDWKTLLRARALDTQSFVVGVNRIGVGNNLNYSGHSLVYDPCGEKIIEITKEKIEIVELDIRVIGETRKNFPSLKDKRFGVYQKFNPA</sequence>
<dbReference type="InterPro" id="IPR036526">
    <property type="entry name" value="C-N_Hydrolase_sf"/>
</dbReference>
<dbReference type="Proteomes" id="UP000177040">
    <property type="component" value="Unassembled WGS sequence"/>
</dbReference>